<dbReference type="OrthoDB" id="9765957at2"/>
<organism evidence="2 3">
    <name type="scientific">Aequorivita soesokkakensis</name>
    <dbReference type="NCBI Taxonomy" id="1385699"/>
    <lineage>
        <taxon>Bacteria</taxon>
        <taxon>Pseudomonadati</taxon>
        <taxon>Bacteroidota</taxon>
        <taxon>Flavobacteriia</taxon>
        <taxon>Flavobacteriales</taxon>
        <taxon>Flavobacteriaceae</taxon>
        <taxon>Aequorivita</taxon>
    </lineage>
</organism>
<dbReference type="RefSeq" id="WP_068761194.1">
    <property type="nucleotide sequence ID" value="NZ_LXIE01000005.1"/>
</dbReference>
<protein>
    <recommendedName>
        <fullName evidence="4">DUF1566 domain-containing protein</fullName>
    </recommendedName>
</protein>
<evidence type="ECO:0000256" key="1">
    <source>
        <dbReference type="SAM" id="SignalP"/>
    </source>
</evidence>
<proteinExistence type="predicted"/>
<accession>A0A1A9LG08</accession>
<name>A0A1A9LG08_9FLAO</name>
<dbReference type="AlphaFoldDB" id="A0A1A9LG08"/>
<evidence type="ECO:0000313" key="2">
    <source>
        <dbReference type="EMBL" id="OAD92047.1"/>
    </source>
</evidence>
<sequence length="191" mass="21149">MKNNFIKTSILLLSLTFFTNSSFAQNDCFKIGDEYQGGIIFYIDQTGEHGLIAAPSDEPGFAIYGCLGNTSPIADNSEIGSGDSNTQGIVNYCEEEGIAARLCSDLSLNGYSDWFLPSINELEMLYLNRNAVGGFDNTETSAYISSTEARPAPAYYRSWAYDFGSPQLIPYTRKVVSQKDNTFKVRAIRKF</sequence>
<keyword evidence="3" id="KW-1185">Reference proteome</keyword>
<evidence type="ECO:0000313" key="3">
    <source>
        <dbReference type="Proteomes" id="UP000077552"/>
    </source>
</evidence>
<dbReference type="Proteomes" id="UP000077552">
    <property type="component" value="Unassembled WGS sequence"/>
</dbReference>
<feature type="chain" id="PRO_5008392230" description="DUF1566 domain-containing protein" evidence="1">
    <location>
        <begin position="25"/>
        <end position="191"/>
    </location>
</feature>
<reference evidence="2 3" key="1">
    <citation type="submission" date="2016-05" db="EMBL/GenBank/DDBJ databases">
        <title>Genome sequencing of Vitellibacter soesokkakensis RSSK-12.</title>
        <authorList>
            <person name="Thevarajoo S."/>
            <person name="Selvaratnam C."/>
            <person name="Goh K.M."/>
            <person name="Chan K.-G."/>
            <person name="Chong C.S."/>
        </authorList>
    </citation>
    <scope>NUCLEOTIDE SEQUENCE [LARGE SCALE GENOMIC DNA]</scope>
    <source>
        <strain evidence="2 3">RSSK-12</strain>
    </source>
</reference>
<evidence type="ECO:0008006" key="4">
    <source>
        <dbReference type="Google" id="ProtNLM"/>
    </source>
</evidence>
<dbReference type="STRING" id="1385699.A7A78_09880"/>
<gene>
    <name evidence="2" type="ORF">A7A78_09880</name>
</gene>
<comment type="caution">
    <text evidence="2">The sequence shown here is derived from an EMBL/GenBank/DDBJ whole genome shotgun (WGS) entry which is preliminary data.</text>
</comment>
<keyword evidence="1" id="KW-0732">Signal</keyword>
<feature type="signal peptide" evidence="1">
    <location>
        <begin position="1"/>
        <end position="24"/>
    </location>
</feature>
<dbReference type="EMBL" id="LXIE01000005">
    <property type="protein sequence ID" value="OAD92047.1"/>
    <property type="molecule type" value="Genomic_DNA"/>
</dbReference>